<feature type="non-terminal residue" evidence="2">
    <location>
        <position position="1"/>
    </location>
</feature>
<dbReference type="PANTHER" id="PTHR34295:SF1">
    <property type="entry name" value="BIOTIN TRANSPORTER BIOY"/>
    <property type="match status" value="1"/>
</dbReference>
<reference evidence="2" key="1">
    <citation type="submission" date="2018-05" db="EMBL/GenBank/DDBJ databases">
        <authorList>
            <person name="Lanie J.A."/>
            <person name="Ng W.-L."/>
            <person name="Kazmierczak K.M."/>
            <person name="Andrzejewski T.M."/>
            <person name="Davidsen T.M."/>
            <person name="Wayne K.J."/>
            <person name="Tettelin H."/>
            <person name="Glass J.I."/>
            <person name="Rusch D."/>
            <person name="Podicherti R."/>
            <person name="Tsui H.-C.T."/>
            <person name="Winkler M.E."/>
        </authorList>
    </citation>
    <scope>NUCLEOTIDE SEQUENCE</scope>
</reference>
<organism evidence="2">
    <name type="scientific">marine metagenome</name>
    <dbReference type="NCBI Taxonomy" id="408172"/>
    <lineage>
        <taxon>unclassified sequences</taxon>
        <taxon>metagenomes</taxon>
        <taxon>ecological metagenomes</taxon>
    </lineage>
</organism>
<gene>
    <name evidence="2" type="ORF">METZ01_LOCUS374677</name>
</gene>
<protein>
    <recommendedName>
        <fullName evidence="3">Biotin transporter BioY</fullName>
    </recommendedName>
</protein>
<evidence type="ECO:0000313" key="2">
    <source>
        <dbReference type="EMBL" id="SVD21823.1"/>
    </source>
</evidence>
<dbReference type="GO" id="GO:0005886">
    <property type="term" value="C:plasma membrane"/>
    <property type="evidence" value="ECO:0007669"/>
    <property type="project" value="InterPro"/>
</dbReference>
<feature type="transmembrane region" description="Helical" evidence="1">
    <location>
        <begin position="112"/>
        <end position="134"/>
    </location>
</feature>
<sequence>CAQLAIRFPTTTVPITGQTLGVLLTGGTLGSVRGGLSMLTYMLMGMISLPVFAPTGSLLGEENIHFILPWAGTDGFVWELSSGGYIVGFILAAYLVGLLAERGWDRRPSMPIAMIVGNVAVYLVGLPWLALFIASEVVIPGTSITYYDAISGNHVLDKTLKGGLYPFIGGDAIKLLAATMALPGAWAITKWVKGRDSSG</sequence>
<keyword evidence="1" id="KW-0472">Membrane</keyword>
<evidence type="ECO:0008006" key="3">
    <source>
        <dbReference type="Google" id="ProtNLM"/>
    </source>
</evidence>
<dbReference type="InterPro" id="IPR003784">
    <property type="entry name" value="BioY"/>
</dbReference>
<accession>A0A382TIM7</accession>
<dbReference type="PANTHER" id="PTHR34295">
    <property type="entry name" value="BIOTIN TRANSPORTER BIOY"/>
    <property type="match status" value="1"/>
</dbReference>
<dbReference type="Pfam" id="PF02632">
    <property type="entry name" value="BioY"/>
    <property type="match status" value="2"/>
</dbReference>
<dbReference type="EMBL" id="UINC01136824">
    <property type="protein sequence ID" value="SVD21823.1"/>
    <property type="molecule type" value="Genomic_DNA"/>
</dbReference>
<feature type="transmembrane region" description="Helical" evidence="1">
    <location>
        <begin position="80"/>
        <end position="100"/>
    </location>
</feature>
<dbReference type="AlphaFoldDB" id="A0A382TIM7"/>
<keyword evidence="1" id="KW-1133">Transmembrane helix</keyword>
<keyword evidence="1" id="KW-0812">Transmembrane</keyword>
<proteinExistence type="predicted"/>
<dbReference type="Gene3D" id="1.10.1760.20">
    <property type="match status" value="1"/>
</dbReference>
<dbReference type="GO" id="GO:0015225">
    <property type="term" value="F:biotin transmembrane transporter activity"/>
    <property type="evidence" value="ECO:0007669"/>
    <property type="project" value="InterPro"/>
</dbReference>
<name>A0A382TIM7_9ZZZZ</name>
<evidence type="ECO:0000256" key="1">
    <source>
        <dbReference type="SAM" id="Phobius"/>
    </source>
</evidence>
<dbReference type="PIRSF" id="PIRSF016661">
    <property type="entry name" value="BioY"/>
    <property type="match status" value="1"/>
</dbReference>